<dbReference type="PANTHER" id="PTHR11705:SF143">
    <property type="entry name" value="SLL0236 PROTEIN"/>
    <property type="match status" value="1"/>
</dbReference>
<keyword evidence="6" id="KW-0482">Metalloprotease</keyword>
<evidence type="ECO:0000313" key="9">
    <source>
        <dbReference type="EMBL" id="MFD3276842.1"/>
    </source>
</evidence>
<dbReference type="Pfam" id="PF00246">
    <property type="entry name" value="Peptidase_M14"/>
    <property type="match status" value="1"/>
</dbReference>
<name>A0ABW6D977_9BACT</name>
<dbReference type="Proteomes" id="UP001598114">
    <property type="component" value="Unassembled WGS sequence"/>
</dbReference>
<dbReference type="PANTHER" id="PTHR11705">
    <property type="entry name" value="PROTEASE FAMILY M14 CARBOXYPEPTIDASE A,B"/>
    <property type="match status" value="1"/>
</dbReference>
<comment type="cofactor">
    <cofactor evidence="1">
        <name>Zn(2+)</name>
        <dbReference type="ChEBI" id="CHEBI:29105"/>
    </cofactor>
</comment>
<keyword evidence="5" id="KW-0862">Zinc</keyword>
<reference evidence="9 10" key="1">
    <citation type="submission" date="2024-03" db="EMBL/GenBank/DDBJ databases">
        <title>Aquirufa genome sequencing.</title>
        <authorList>
            <person name="Pitt A."/>
            <person name="Hahn M.W."/>
        </authorList>
    </citation>
    <scope>NUCLEOTIDE SEQUENCE [LARGE SCALE GENOMIC DNA]</scope>
    <source>
        <strain evidence="9 10">PLAD-142S6K</strain>
    </source>
</reference>
<comment type="similarity">
    <text evidence="2">Belongs to the peptidase M14 family.</text>
</comment>
<dbReference type="Gene3D" id="3.40.630.10">
    <property type="entry name" value="Zn peptidases"/>
    <property type="match status" value="1"/>
</dbReference>
<evidence type="ECO:0000256" key="7">
    <source>
        <dbReference type="SAM" id="SignalP"/>
    </source>
</evidence>
<keyword evidence="7" id="KW-0732">Signal</keyword>
<feature type="domain" description="Peptidase M14" evidence="8">
    <location>
        <begin position="34"/>
        <end position="312"/>
    </location>
</feature>
<evidence type="ECO:0000313" key="10">
    <source>
        <dbReference type="Proteomes" id="UP001598114"/>
    </source>
</evidence>
<dbReference type="RefSeq" id="WP_377977283.1">
    <property type="nucleotide sequence ID" value="NZ_JBBKYA010000006.1"/>
</dbReference>
<dbReference type="EMBL" id="JBBKYA010000006">
    <property type="protein sequence ID" value="MFD3276842.1"/>
    <property type="molecule type" value="Genomic_DNA"/>
</dbReference>
<gene>
    <name evidence="9" type="ORF">SKC38_11440</name>
</gene>
<dbReference type="SMART" id="SM00631">
    <property type="entry name" value="Zn_pept"/>
    <property type="match status" value="1"/>
</dbReference>
<evidence type="ECO:0000256" key="2">
    <source>
        <dbReference type="ARBA" id="ARBA00005988"/>
    </source>
</evidence>
<organism evidence="9 10">
    <name type="scientific">Aquirufa echingensis</name>
    <dbReference type="NCBI Taxonomy" id="3096516"/>
    <lineage>
        <taxon>Bacteria</taxon>
        <taxon>Pseudomonadati</taxon>
        <taxon>Bacteroidota</taxon>
        <taxon>Cytophagia</taxon>
        <taxon>Cytophagales</taxon>
        <taxon>Flectobacillaceae</taxon>
        <taxon>Aquirufa</taxon>
    </lineage>
</organism>
<keyword evidence="4" id="KW-0378">Hydrolase</keyword>
<accession>A0ABW6D977</accession>
<evidence type="ECO:0000256" key="3">
    <source>
        <dbReference type="ARBA" id="ARBA00022670"/>
    </source>
</evidence>
<dbReference type="InterPro" id="IPR000834">
    <property type="entry name" value="Peptidase_M14"/>
</dbReference>
<dbReference type="SUPFAM" id="SSF53187">
    <property type="entry name" value="Zn-dependent exopeptidases"/>
    <property type="match status" value="1"/>
</dbReference>
<evidence type="ECO:0000259" key="8">
    <source>
        <dbReference type="SMART" id="SM00631"/>
    </source>
</evidence>
<evidence type="ECO:0000256" key="6">
    <source>
        <dbReference type="ARBA" id="ARBA00023049"/>
    </source>
</evidence>
<protein>
    <submittedName>
        <fullName evidence="9">M14 metallopeptidase family protein</fullName>
    </submittedName>
</protein>
<proteinExistence type="inferred from homology"/>
<evidence type="ECO:0000256" key="4">
    <source>
        <dbReference type="ARBA" id="ARBA00022801"/>
    </source>
</evidence>
<feature type="signal peptide" evidence="7">
    <location>
        <begin position="1"/>
        <end position="17"/>
    </location>
</feature>
<evidence type="ECO:0000256" key="1">
    <source>
        <dbReference type="ARBA" id="ARBA00001947"/>
    </source>
</evidence>
<sequence length="881" mass="98793">MKKITLLFLFVTQLIFAQVPSPQSHFGFSIGDNYHLATFTQTESYLQKVAKASPRVKLQSIGKTEEGRNQYMVIVSDPKNIKNLAKYKAISQRLARAERLSESEAKALAKEGKAIVWIDGGLHATETVGIHQWIESIYQFTTRNDEETKRILANTIILFVHANPDGQELVSNWYMRQQDTLKRSTEHLPRLYEKYIGHDNNRDFYMMNMSESANMARQQYIEWMPQILYNHHQTGPEGTVVAGPPYRDPFNYVYDPLLVTGIDALGAAMSSRLNAEDKPGYTMKSGSVYSTWWNGGLRTTAYYHNIIGLLTEIIGSPTPQNIPLVPNRLIPNSATPFPITPRKWFFKNSIDYSLSLNYAVLNYATRYREEVLMNIYKMGRKSIELGSKDYWTLSPNKVEKLTGIAGNNLKTKSDSLFSVVYKNPETRDARAYIITADQSTTRLAFVNILIKSGIRVEKATKAFEVNGKTYPQGSYVVKTNQAFRPHVIDMFEPQDHPNDFQYPGGPPVRPYDSAGWTPAFTMGIQFDRILTDLPAPLETIPYGQLQQASPAFETANYYAFPSSDNASYTLLNDLLKAGIEVTKTKESFWLKHSTAVAAILAKATVKISPLANMPQQASKKLGAKRIGLWDVYGGSMPSGWLRWILEQHHFDFKLVFAKEIDKGNLHAKFDALIFVTRAIPGLKPETAGENTSKEPVETDIPEEYRATMGKITVAKSIPALRAFLEEGGDIITIGSSSNLAYHLNLPVKNALVEVVAGKERDLPGEKFYIPGSVMQVAVDDAVEANWGMTSKADVYFSASPVFKLSAEAIAHGSLIPLAWYASEKTLRSGWAFGQTYLEDGIAAFQAKVGKGNLFVYGPEVTFRAQTHNTFKMVFNQLYESR</sequence>
<keyword evidence="10" id="KW-1185">Reference proteome</keyword>
<feature type="chain" id="PRO_5046952475" evidence="7">
    <location>
        <begin position="18"/>
        <end position="881"/>
    </location>
</feature>
<evidence type="ECO:0000256" key="5">
    <source>
        <dbReference type="ARBA" id="ARBA00022833"/>
    </source>
</evidence>
<dbReference type="CDD" id="cd06240">
    <property type="entry name" value="M14-like"/>
    <property type="match status" value="1"/>
</dbReference>
<comment type="caution">
    <text evidence="9">The sequence shown here is derived from an EMBL/GenBank/DDBJ whole genome shotgun (WGS) entry which is preliminary data.</text>
</comment>
<keyword evidence="3" id="KW-0645">Protease</keyword>